<dbReference type="AlphaFoldDB" id="A0A9Q6Z405"/>
<gene>
    <name evidence="2" type="ORF">I6I88_13155</name>
</gene>
<accession>A0A9Q6Z405</accession>
<feature type="chain" id="PRO_5040116456" evidence="1">
    <location>
        <begin position="22"/>
        <end position="170"/>
    </location>
</feature>
<reference evidence="2 3" key="1">
    <citation type="submission" date="2021-01" db="EMBL/GenBank/DDBJ databases">
        <title>FDA dAtabase for Regulatory Grade micrObial Sequences (FDA-ARGOS): Supporting development and validation of Infectious Disease Dx tests.</title>
        <authorList>
            <person name="Sproer C."/>
            <person name="Gronow S."/>
            <person name="Severitt S."/>
            <person name="Schroder I."/>
            <person name="Tallon L."/>
            <person name="Sadzewicz L."/>
            <person name="Zhao X."/>
            <person name="Boylan J."/>
            <person name="Ott S."/>
            <person name="Bowen H."/>
            <person name="Vavikolanu K."/>
            <person name="Mehta A."/>
            <person name="Aluvathingal J."/>
            <person name="Nadendla S."/>
            <person name="Lowell S."/>
            <person name="Myers T."/>
            <person name="Yan Y."/>
            <person name="Sichtig H."/>
        </authorList>
    </citation>
    <scope>NUCLEOTIDE SEQUENCE [LARGE SCALE GENOMIC DNA]</scope>
    <source>
        <strain evidence="2 3">FDAARGOS_1131</strain>
    </source>
</reference>
<dbReference type="Proteomes" id="UP000596202">
    <property type="component" value="Chromosome"/>
</dbReference>
<keyword evidence="1" id="KW-0732">Signal</keyword>
<organism evidence="2 3">
    <name type="scientific">Myroides odoratus</name>
    <name type="common">Flavobacterium odoratum</name>
    <dbReference type="NCBI Taxonomy" id="256"/>
    <lineage>
        <taxon>Bacteria</taxon>
        <taxon>Pseudomonadati</taxon>
        <taxon>Bacteroidota</taxon>
        <taxon>Flavobacteriia</taxon>
        <taxon>Flavobacteriales</taxon>
        <taxon>Flavobacteriaceae</taxon>
        <taxon>Myroides</taxon>
    </lineage>
</organism>
<sequence>MKIRNFILAGVLALTSINASATRIVTFVNNLSTPVTLHYIDTFHFSIPGDETSAKIYSPSFWYPEFIEIKPGGTYVLMNTGPGIQFPYYSPTSVPFIAEWHFKFPGGSVPFLSQNIAPTEQKEFYASKFTNEVSGYGHIDYKMTRIYNGVTVSHTRTEMIGMVYDQITWQ</sequence>
<feature type="signal peptide" evidence="1">
    <location>
        <begin position="1"/>
        <end position="21"/>
    </location>
</feature>
<evidence type="ECO:0000313" key="3">
    <source>
        <dbReference type="Proteomes" id="UP000596202"/>
    </source>
</evidence>
<evidence type="ECO:0000313" key="2">
    <source>
        <dbReference type="EMBL" id="QQT99155.1"/>
    </source>
</evidence>
<dbReference type="EMBL" id="CP068108">
    <property type="protein sequence ID" value="QQT99155.1"/>
    <property type="molecule type" value="Genomic_DNA"/>
</dbReference>
<proteinExistence type="predicted"/>
<name>A0A9Q6Z405_MYROD</name>
<dbReference type="RefSeq" id="WP_002986899.1">
    <property type="nucleotide sequence ID" value="NZ_CP068108.1"/>
</dbReference>
<evidence type="ECO:0000256" key="1">
    <source>
        <dbReference type="SAM" id="SignalP"/>
    </source>
</evidence>
<protein>
    <submittedName>
        <fullName evidence="2">Uncharacterized protein</fullName>
    </submittedName>
</protein>
<dbReference type="GeneID" id="93528617"/>